<evidence type="ECO:0000313" key="3">
    <source>
        <dbReference type="EMBL" id="EGC32417.1"/>
    </source>
</evidence>
<dbReference type="Gene3D" id="2.60.40.10">
    <property type="entry name" value="Immunoglobulins"/>
    <property type="match status" value="1"/>
</dbReference>
<dbReference type="OrthoDB" id="10524789at2759"/>
<keyword evidence="4" id="KW-1185">Reference proteome</keyword>
<dbReference type="InterPro" id="IPR014756">
    <property type="entry name" value="Ig_E-set"/>
</dbReference>
<dbReference type="VEuPathDB" id="AmoebaDB:DICPUDRAFT_81747"/>
<keyword evidence="1" id="KW-0732">Signal</keyword>
<proteinExistence type="predicted"/>
<dbReference type="EMBL" id="GL871194">
    <property type="protein sequence ID" value="EGC32417.1"/>
    <property type="molecule type" value="Genomic_DNA"/>
</dbReference>
<evidence type="ECO:0000313" key="4">
    <source>
        <dbReference type="Proteomes" id="UP000001064"/>
    </source>
</evidence>
<dbReference type="GeneID" id="10508984"/>
<dbReference type="SUPFAM" id="SSF81296">
    <property type="entry name" value="E set domains"/>
    <property type="match status" value="1"/>
</dbReference>
<accession>F0ZUG3</accession>
<sequence>MKFSLFITIVLLFTLYISNTSAQSPSISSITSVYRNESQLVTVTGTGFTVGTNLTLKNTFTMYGVSLLCPQTVYVNSTKMTCVVPQIWASDYTSIYLNNSYTSRYLTVISAKIAYMNITSTDSIYVNGDGFLTNSTFDLQLYNNTKVRLTCYSDVDYKSVNCEVPFDGLLTDCFKVNYADSFYSASVNFYLPPTFRSVELLGNALKMEVDSHCPSNTPSYSFNINSIPFSSVVKAEPYLFFEPSFTLCTDFSKKFNMSLTSSFYTFGSTKLESNVIFFDCEKGKAFMDNSEVDPLPTDSSDHSSSSSSSSLFNTINFTIILILSIIYLF</sequence>
<evidence type="ECO:0000259" key="2">
    <source>
        <dbReference type="Pfam" id="PF01833"/>
    </source>
</evidence>
<dbReference type="RefSeq" id="XP_003291064.1">
    <property type="nucleotide sequence ID" value="XM_003291016.1"/>
</dbReference>
<dbReference type="eggNOG" id="ENOG502RDD2">
    <property type="taxonomic scope" value="Eukaryota"/>
</dbReference>
<dbReference type="Proteomes" id="UP000001064">
    <property type="component" value="Unassembled WGS sequence"/>
</dbReference>
<protein>
    <recommendedName>
        <fullName evidence="2">IPT/TIG domain-containing protein</fullName>
    </recommendedName>
</protein>
<organism evidence="3 4">
    <name type="scientific">Dictyostelium purpureum</name>
    <name type="common">Slime mold</name>
    <dbReference type="NCBI Taxonomy" id="5786"/>
    <lineage>
        <taxon>Eukaryota</taxon>
        <taxon>Amoebozoa</taxon>
        <taxon>Evosea</taxon>
        <taxon>Eumycetozoa</taxon>
        <taxon>Dictyostelia</taxon>
        <taxon>Dictyosteliales</taxon>
        <taxon>Dictyosteliaceae</taxon>
        <taxon>Dictyostelium</taxon>
    </lineage>
</organism>
<dbReference type="AlphaFoldDB" id="F0ZUG3"/>
<dbReference type="Pfam" id="PF01833">
    <property type="entry name" value="TIG"/>
    <property type="match status" value="1"/>
</dbReference>
<feature type="chain" id="PRO_5003261970" description="IPT/TIG domain-containing protein" evidence="1">
    <location>
        <begin position="23"/>
        <end position="329"/>
    </location>
</feature>
<feature type="signal peptide" evidence="1">
    <location>
        <begin position="1"/>
        <end position="22"/>
    </location>
</feature>
<dbReference type="InterPro" id="IPR002909">
    <property type="entry name" value="IPT_dom"/>
</dbReference>
<reference evidence="4" key="1">
    <citation type="journal article" date="2011" name="Genome Biol.">
        <title>Comparative genomics of the social amoebae Dictyostelium discoideum and Dictyostelium purpureum.</title>
        <authorList>
            <consortium name="US DOE Joint Genome Institute (JGI-PGF)"/>
            <person name="Sucgang R."/>
            <person name="Kuo A."/>
            <person name="Tian X."/>
            <person name="Salerno W."/>
            <person name="Parikh A."/>
            <person name="Feasley C.L."/>
            <person name="Dalin E."/>
            <person name="Tu H."/>
            <person name="Huang E."/>
            <person name="Barry K."/>
            <person name="Lindquist E."/>
            <person name="Shapiro H."/>
            <person name="Bruce D."/>
            <person name="Schmutz J."/>
            <person name="Salamov A."/>
            <person name="Fey P."/>
            <person name="Gaudet P."/>
            <person name="Anjard C."/>
            <person name="Babu M.M."/>
            <person name="Basu S."/>
            <person name="Bushmanova Y."/>
            <person name="van der Wel H."/>
            <person name="Katoh-Kurasawa M."/>
            <person name="Dinh C."/>
            <person name="Coutinho P.M."/>
            <person name="Saito T."/>
            <person name="Elias M."/>
            <person name="Schaap P."/>
            <person name="Kay R.R."/>
            <person name="Henrissat B."/>
            <person name="Eichinger L."/>
            <person name="Rivero F."/>
            <person name="Putnam N.H."/>
            <person name="West C.M."/>
            <person name="Loomis W.F."/>
            <person name="Chisholm R.L."/>
            <person name="Shaulsky G."/>
            <person name="Strassmann J.E."/>
            <person name="Queller D.C."/>
            <person name="Kuspa A."/>
            <person name="Grigoriev I.V."/>
        </authorList>
    </citation>
    <scope>NUCLEOTIDE SEQUENCE [LARGE SCALE GENOMIC DNA]</scope>
    <source>
        <strain evidence="4">QSDP1</strain>
    </source>
</reference>
<dbReference type="InParanoid" id="F0ZUG3"/>
<dbReference type="FunCoup" id="F0ZUG3">
    <property type="interactions" value="937"/>
</dbReference>
<gene>
    <name evidence="3" type="ORF">DICPUDRAFT_81747</name>
</gene>
<feature type="domain" description="IPT/TIG" evidence="2">
    <location>
        <begin position="25"/>
        <end position="100"/>
    </location>
</feature>
<dbReference type="InterPro" id="IPR013783">
    <property type="entry name" value="Ig-like_fold"/>
</dbReference>
<name>F0ZUG3_DICPU</name>
<dbReference type="KEGG" id="dpp:DICPUDRAFT_81747"/>
<dbReference type="OMA" id="FTLCTDF"/>
<evidence type="ECO:0000256" key="1">
    <source>
        <dbReference type="SAM" id="SignalP"/>
    </source>
</evidence>